<evidence type="ECO:0000313" key="2">
    <source>
        <dbReference type="Proteomes" id="UP000789901"/>
    </source>
</evidence>
<comment type="caution">
    <text evidence="1">The sequence shown here is derived from an EMBL/GenBank/DDBJ whole genome shotgun (WGS) entry which is preliminary data.</text>
</comment>
<dbReference type="EMBL" id="CAJVQB010005560">
    <property type="protein sequence ID" value="CAG8664862.1"/>
    <property type="molecule type" value="Genomic_DNA"/>
</dbReference>
<sequence>MPSKKSKPPISCFHYNQKFQIGSKFPTVESLKEAAKQDAKVAEGEYRNKYKIADETRKRIKSTKCQNCPVTLYAVLNKNAGVWIQLNAEQKKLVHMILNSSASVYNIVIAQFFNTYQIAIVWVENEKEHTDECIWHMLAQNLQTTCQKFFDPNKNNDKLLLSVQKVAYAKNIENAFGEIKKAAIKSRDPNYIQNYLKKWKKDSEC</sequence>
<protein>
    <submittedName>
        <fullName evidence="1">837_t:CDS:1</fullName>
    </submittedName>
</protein>
<reference evidence="1 2" key="1">
    <citation type="submission" date="2021-06" db="EMBL/GenBank/DDBJ databases">
        <authorList>
            <person name="Kallberg Y."/>
            <person name="Tangrot J."/>
            <person name="Rosling A."/>
        </authorList>
    </citation>
    <scope>NUCLEOTIDE SEQUENCE [LARGE SCALE GENOMIC DNA]</scope>
    <source>
        <strain evidence="1 2">120-4 pot B 10/14</strain>
    </source>
</reference>
<evidence type="ECO:0000313" key="1">
    <source>
        <dbReference type="EMBL" id="CAG8664862.1"/>
    </source>
</evidence>
<gene>
    <name evidence="1" type="ORF">GMARGA_LOCUS10091</name>
</gene>
<keyword evidence="2" id="KW-1185">Reference proteome</keyword>
<name>A0ABN7USB2_GIGMA</name>
<proteinExistence type="predicted"/>
<organism evidence="1 2">
    <name type="scientific">Gigaspora margarita</name>
    <dbReference type="NCBI Taxonomy" id="4874"/>
    <lineage>
        <taxon>Eukaryota</taxon>
        <taxon>Fungi</taxon>
        <taxon>Fungi incertae sedis</taxon>
        <taxon>Mucoromycota</taxon>
        <taxon>Glomeromycotina</taxon>
        <taxon>Glomeromycetes</taxon>
        <taxon>Diversisporales</taxon>
        <taxon>Gigasporaceae</taxon>
        <taxon>Gigaspora</taxon>
    </lineage>
</organism>
<accession>A0ABN7USB2</accession>
<dbReference type="Proteomes" id="UP000789901">
    <property type="component" value="Unassembled WGS sequence"/>
</dbReference>